<dbReference type="KEGG" id="cohn:KCTCHS21_33300"/>
<dbReference type="Pfam" id="PF13450">
    <property type="entry name" value="NAD_binding_8"/>
    <property type="match status" value="1"/>
</dbReference>
<evidence type="ECO:0000313" key="2">
    <source>
        <dbReference type="Proteomes" id="UP000289856"/>
    </source>
</evidence>
<dbReference type="SUPFAM" id="SSF51905">
    <property type="entry name" value="FAD/NAD(P)-binding domain"/>
    <property type="match status" value="1"/>
</dbReference>
<dbReference type="EMBL" id="AP019400">
    <property type="protein sequence ID" value="BBI33931.1"/>
    <property type="molecule type" value="Genomic_DNA"/>
</dbReference>
<reference evidence="1 2" key="1">
    <citation type="submission" date="2019-01" db="EMBL/GenBank/DDBJ databases">
        <title>Complete genome sequence of Cohnella hallensis HS21 isolated from Korean fir (Abies koreana) rhizospheric soil.</title>
        <authorList>
            <person name="Jiang L."/>
            <person name="Kang S.W."/>
            <person name="Kim S."/>
            <person name="Jung J."/>
            <person name="Kim C.Y."/>
            <person name="Kim D.H."/>
            <person name="Kim S.W."/>
            <person name="Lee J."/>
        </authorList>
    </citation>
    <scope>NUCLEOTIDE SEQUENCE [LARGE SCALE GENOMIC DNA]</scope>
    <source>
        <strain evidence="1 2">HS21</strain>
    </source>
</reference>
<accession>A0A3T1D786</accession>
<name>A0A3T1D786_9BACL</name>
<proteinExistence type="predicted"/>
<dbReference type="AlphaFoldDB" id="A0A3T1D786"/>
<gene>
    <name evidence="1" type="ORF">KCTCHS21_33300</name>
</gene>
<keyword evidence="2" id="KW-1185">Reference proteome</keyword>
<dbReference type="Gene3D" id="3.50.50.60">
    <property type="entry name" value="FAD/NAD(P)-binding domain"/>
    <property type="match status" value="1"/>
</dbReference>
<dbReference type="Proteomes" id="UP000289856">
    <property type="component" value="Chromosome"/>
</dbReference>
<sequence length="164" mass="18237">MKNIELKQPSSCCAAPAIEQDIMKQQPNNNFKNKPVVIIGAGPIGLAAAANLAERGEDFILLESGTHVGHNISDWGHVRLFSPWQYNIDKAAARLLSKHGWVAPSPDALPTGQELLEKYLLPLSELPEIKSKLILNTKCSSDQPKRHRQNEIRASRKQSFCDLY</sequence>
<protein>
    <submittedName>
        <fullName evidence="1">Uncharacterized protein</fullName>
    </submittedName>
</protein>
<organism evidence="1 2">
    <name type="scientific">Cohnella abietis</name>
    <dbReference type="NCBI Taxonomy" id="2507935"/>
    <lineage>
        <taxon>Bacteria</taxon>
        <taxon>Bacillati</taxon>
        <taxon>Bacillota</taxon>
        <taxon>Bacilli</taxon>
        <taxon>Bacillales</taxon>
        <taxon>Paenibacillaceae</taxon>
        <taxon>Cohnella</taxon>
    </lineage>
</organism>
<dbReference type="InterPro" id="IPR036188">
    <property type="entry name" value="FAD/NAD-bd_sf"/>
</dbReference>
<evidence type="ECO:0000313" key="1">
    <source>
        <dbReference type="EMBL" id="BBI33931.1"/>
    </source>
</evidence>